<dbReference type="InterPro" id="IPR006015">
    <property type="entry name" value="Universal_stress_UspA"/>
</dbReference>
<dbReference type="PANTHER" id="PTHR46268">
    <property type="entry name" value="STRESS RESPONSE PROTEIN NHAX"/>
    <property type="match status" value="1"/>
</dbReference>
<dbReference type="AlphaFoldDB" id="A0A4R2ICD8"/>
<dbReference type="InterPro" id="IPR006016">
    <property type="entry name" value="UspA"/>
</dbReference>
<comment type="similarity">
    <text evidence="1">Belongs to the universal stress protein A family.</text>
</comment>
<name>A0A4R2ICD8_9GAMM</name>
<keyword evidence="4" id="KW-1185">Reference proteome</keyword>
<comment type="caution">
    <text evidence="3">The sequence shown here is derived from an EMBL/GenBank/DDBJ whole genome shotgun (WGS) entry which is preliminary data.</text>
</comment>
<reference evidence="3 4" key="1">
    <citation type="journal article" date="2015" name="Stand. Genomic Sci.">
        <title>Genomic Encyclopedia of Bacterial and Archaeal Type Strains, Phase III: the genomes of soil and plant-associated and newly described type strains.</title>
        <authorList>
            <person name="Whitman W.B."/>
            <person name="Woyke T."/>
            <person name="Klenk H.P."/>
            <person name="Zhou Y."/>
            <person name="Lilburn T.G."/>
            <person name="Beck B.J."/>
            <person name="De Vos P."/>
            <person name="Vandamme P."/>
            <person name="Eisen J.A."/>
            <person name="Garrity G."/>
            <person name="Hugenholtz P."/>
            <person name="Kyrpides N.C."/>
        </authorList>
    </citation>
    <scope>NUCLEOTIDE SEQUENCE [LARGE SCALE GENOMIC DNA]</scope>
    <source>
        <strain evidence="3 4">A3</strain>
    </source>
</reference>
<proteinExistence type="inferred from homology"/>
<dbReference type="SUPFAM" id="SSF52402">
    <property type="entry name" value="Adenine nucleotide alpha hydrolases-like"/>
    <property type="match status" value="1"/>
</dbReference>
<evidence type="ECO:0000256" key="1">
    <source>
        <dbReference type="ARBA" id="ARBA00008791"/>
    </source>
</evidence>
<dbReference type="Gene3D" id="3.40.50.620">
    <property type="entry name" value="HUPs"/>
    <property type="match status" value="1"/>
</dbReference>
<dbReference type="EMBL" id="SLWQ01000005">
    <property type="protein sequence ID" value="TCO40235.1"/>
    <property type="molecule type" value="Genomic_DNA"/>
</dbReference>
<gene>
    <name evidence="3" type="ORF">EV148_10529</name>
</gene>
<evidence type="ECO:0000313" key="3">
    <source>
        <dbReference type="EMBL" id="TCO40235.1"/>
    </source>
</evidence>
<accession>A0A4R2ICD8</accession>
<organism evidence="3 4">
    <name type="scientific">Dokdonella fugitiva</name>
    <dbReference type="NCBI Taxonomy" id="328517"/>
    <lineage>
        <taxon>Bacteria</taxon>
        <taxon>Pseudomonadati</taxon>
        <taxon>Pseudomonadota</taxon>
        <taxon>Gammaproteobacteria</taxon>
        <taxon>Lysobacterales</taxon>
        <taxon>Rhodanobacteraceae</taxon>
        <taxon>Dokdonella</taxon>
    </lineage>
</organism>
<sequence length="145" mass="15553">MFQRILVPTDGSDLSKKAVRAAIRLAAGTGARLVAFHAIPKFRTFTLDAQMLEDTAGEYRAASAARARTLLAAVAAEARKAGVACDTAHASSDQPWAAIIREAKRKRCDLVLMASHGRRGLQGVLLGSETQKVLTHSTVPVLVYR</sequence>
<dbReference type="PRINTS" id="PR01438">
    <property type="entry name" value="UNVRSLSTRESS"/>
</dbReference>
<dbReference type="PANTHER" id="PTHR46268:SF15">
    <property type="entry name" value="UNIVERSAL STRESS PROTEIN HP_0031"/>
    <property type="match status" value="1"/>
</dbReference>
<dbReference type="RefSeq" id="WP_131997566.1">
    <property type="nucleotide sequence ID" value="NZ_SLWQ01000005.1"/>
</dbReference>
<dbReference type="CDD" id="cd00293">
    <property type="entry name" value="USP-like"/>
    <property type="match status" value="1"/>
</dbReference>
<evidence type="ECO:0000313" key="4">
    <source>
        <dbReference type="Proteomes" id="UP000294862"/>
    </source>
</evidence>
<dbReference type="OrthoDB" id="9792500at2"/>
<dbReference type="Pfam" id="PF00582">
    <property type="entry name" value="Usp"/>
    <property type="match status" value="1"/>
</dbReference>
<evidence type="ECO:0000259" key="2">
    <source>
        <dbReference type="Pfam" id="PF00582"/>
    </source>
</evidence>
<dbReference type="InterPro" id="IPR014729">
    <property type="entry name" value="Rossmann-like_a/b/a_fold"/>
</dbReference>
<protein>
    <submittedName>
        <fullName evidence="3">Nucleotide-binding universal stress UspA family protein</fullName>
    </submittedName>
</protein>
<dbReference type="Proteomes" id="UP000294862">
    <property type="component" value="Unassembled WGS sequence"/>
</dbReference>
<feature type="domain" description="UspA" evidence="2">
    <location>
        <begin position="1"/>
        <end position="145"/>
    </location>
</feature>